<protein>
    <submittedName>
        <fullName evidence="1">Uncharacterized protein</fullName>
    </submittedName>
</protein>
<gene>
    <name evidence="1" type="ORF">GJA_4619</name>
</gene>
<dbReference type="AlphaFoldDB" id="W0VBG7"/>
<dbReference type="PATRIC" id="fig|1349767.4.peg.1252"/>
<evidence type="ECO:0000313" key="2">
    <source>
        <dbReference type="Proteomes" id="UP000027604"/>
    </source>
</evidence>
<keyword evidence="2" id="KW-1185">Reference proteome</keyword>
<reference evidence="1 2" key="1">
    <citation type="journal article" date="2015" name="Genome Announc.">
        <title>Genome Sequence of Mushroom Soft-Rot Pathogen Janthinobacterium agaricidamnosum.</title>
        <authorList>
            <person name="Graupner K."/>
            <person name="Lackner G."/>
            <person name="Hertweck C."/>
        </authorList>
    </citation>
    <scope>NUCLEOTIDE SEQUENCE [LARGE SCALE GENOMIC DNA]</scope>
    <source>
        <strain evidence="2">NBRC 102515 / DSM 9628</strain>
    </source>
</reference>
<dbReference type="Proteomes" id="UP000027604">
    <property type="component" value="Chromosome I"/>
</dbReference>
<name>W0VBG7_9BURK</name>
<dbReference type="HOGENOM" id="CLU_1228563_0_0_4"/>
<dbReference type="STRING" id="1349767.GJA_4619"/>
<proteinExistence type="predicted"/>
<sequence length="225" mass="24957">MWRRTGIFRSDGRIDLTTSVWWFQSARFHIDVRIPQDRPRLAQAAALASLPPGQLVLFGAQSGFAGITVVDGERCEWRPEIAFPAISAELDAGLMRFDTPDNLHEDGLDASYQEDWLRVATGPMTGMRLESLDDSGKVAYLIASADWAAWACGDASGHFPATAGNQFSLLRRTRGTSSWRIVESNHSWLENSTIFTMPDITNCLPGQHFAFPIQTASQWRISAIA</sequence>
<accession>W0VBG7</accession>
<evidence type="ECO:0000313" key="1">
    <source>
        <dbReference type="EMBL" id="CDG85226.1"/>
    </source>
</evidence>
<organism evidence="1 2">
    <name type="scientific">Janthinobacterium agaricidamnosum NBRC 102515 = DSM 9628</name>
    <dbReference type="NCBI Taxonomy" id="1349767"/>
    <lineage>
        <taxon>Bacteria</taxon>
        <taxon>Pseudomonadati</taxon>
        <taxon>Pseudomonadota</taxon>
        <taxon>Betaproteobacteria</taxon>
        <taxon>Burkholderiales</taxon>
        <taxon>Oxalobacteraceae</taxon>
        <taxon>Janthinobacterium</taxon>
    </lineage>
</organism>
<dbReference type="EMBL" id="HG322949">
    <property type="protein sequence ID" value="CDG85226.1"/>
    <property type="molecule type" value="Genomic_DNA"/>
</dbReference>
<dbReference type="KEGG" id="jag:GJA_4619"/>